<dbReference type="Proteomes" id="UP001271780">
    <property type="component" value="Unassembled WGS sequence"/>
</dbReference>
<accession>A0ABU4X867</accession>
<sequence>MGAAFDLSAITAALVEAAVDPLHWNAAMEVAAQATGSAGALLFDMRGHLPTVPRNAAMERAFEAYVRDGWIAKDERYRLAPFLNRRGVTTDFDLLTAEEIGRHPFYQDFLKPLGLHGYVAVKIAAGDSFWALTLQRTAGQGQFLPDELRELARLSAHLGSVAAMVRALGFARAEAASDAFDASGTAVVMMDQNGKVIRTNSAAEQLLGPDLQVSNSRLVSAHRDTTTAIQKSIWELLHAVEPRSSMPPVALPRVGRRPLLAYPMRLPAVSPNALAPCQAAVVLLDPDARPRPPEAVLRSCFGLTASEARLARHVSSGEALEMAADELAISYETARNHLKAIFAKTDTHRQGELIALLARIASGPSGGPDLGCRVSAATPE</sequence>
<name>A0ABU4X867_9HYPH</name>
<evidence type="ECO:0000313" key="2">
    <source>
        <dbReference type="EMBL" id="MDX8470987.1"/>
    </source>
</evidence>
<dbReference type="Gene3D" id="1.10.10.10">
    <property type="entry name" value="Winged helix-like DNA-binding domain superfamily/Winged helix DNA-binding domain"/>
    <property type="match status" value="1"/>
</dbReference>
<evidence type="ECO:0000259" key="1">
    <source>
        <dbReference type="PROSITE" id="PS50112"/>
    </source>
</evidence>
<dbReference type="SMART" id="SM00421">
    <property type="entry name" value="HTH_LUXR"/>
    <property type="match status" value="1"/>
</dbReference>
<dbReference type="EMBL" id="JAVIIZ010000001">
    <property type="protein sequence ID" value="MDX8470987.1"/>
    <property type="molecule type" value="Genomic_DNA"/>
</dbReference>
<dbReference type="InterPro" id="IPR000792">
    <property type="entry name" value="Tscrpt_reg_LuxR_C"/>
</dbReference>
<feature type="domain" description="PAS" evidence="1">
    <location>
        <begin position="172"/>
        <end position="208"/>
    </location>
</feature>
<organism evidence="2 3">
    <name type="scientific">Mesorhizobium dulcispinae</name>
    <dbReference type="NCBI Taxonomy" id="3072316"/>
    <lineage>
        <taxon>Bacteria</taxon>
        <taxon>Pseudomonadati</taxon>
        <taxon>Pseudomonadota</taxon>
        <taxon>Alphaproteobacteria</taxon>
        <taxon>Hyphomicrobiales</taxon>
        <taxon>Phyllobacteriaceae</taxon>
        <taxon>Mesorhizobium</taxon>
    </lineage>
</organism>
<dbReference type="Gene3D" id="3.30.450.20">
    <property type="entry name" value="PAS domain"/>
    <property type="match status" value="1"/>
</dbReference>
<comment type="caution">
    <text evidence="2">The sequence shown here is derived from an EMBL/GenBank/DDBJ whole genome shotgun (WGS) entry which is preliminary data.</text>
</comment>
<reference evidence="2 3" key="1">
    <citation type="submission" date="2023-08" db="EMBL/GenBank/DDBJ databases">
        <title>Implementing the SeqCode for naming new Mesorhizobium species isolated from Vachellia karroo root nodules.</title>
        <authorList>
            <person name="Van Lill M."/>
        </authorList>
    </citation>
    <scope>NUCLEOTIDE SEQUENCE [LARGE SCALE GENOMIC DNA]</scope>
    <source>
        <strain evidence="2 3">VK23A</strain>
    </source>
</reference>
<protein>
    <submittedName>
        <fullName evidence="2">Helix-turn-helix transcriptional regulator</fullName>
    </submittedName>
</protein>
<dbReference type="PROSITE" id="PS50112">
    <property type="entry name" value="PAS"/>
    <property type="match status" value="1"/>
</dbReference>
<dbReference type="RefSeq" id="WP_320315161.1">
    <property type="nucleotide sequence ID" value="NZ_JAVIIX010000001.1"/>
</dbReference>
<keyword evidence="3" id="KW-1185">Reference proteome</keyword>
<dbReference type="SUPFAM" id="SSF46894">
    <property type="entry name" value="C-terminal effector domain of the bipartite response regulators"/>
    <property type="match status" value="1"/>
</dbReference>
<dbReference type="InterPro" id="IPR016032">
    <property type="entry name" value="Sig_transdc_resp-reg_C-effctor"/>
</dbReference>
<gene>
    <name evidence="2" type="ORF">RFM27_02735</name>
</gene>
<evidence type="ECO:0000313" key="3">
    <source>
        <dbReference type="Proteomes" id="UP001271780"/>
    </source>
</evidence>
<dbReference type="InterPro" id="IPR000014">
    <property type="entry name" value="PAS"/>
</dbReference>
<dbReference type="InterPro" id="IPR035965">
    <property type="entry name" value="PAS-like_dom_sf"/>
</dbReference>
<dbReference type="SUPFAM" id="SSF55785">
    <property type="entry name" value="PYP-like sensor domain (PAS domain)"/>
    <property type="match status" value="1"/>
</dbReference>
<dbReference type="InterPro" id="IPR036388">
    <property type="entry name" value="WH-like_DNA-bd_sf"/>
</dbReference>
<proteinExistence type="predicted"/>
<dbReference type="Pfam" id="PF13188">
    <property type="entry name" value="PAS_8"/>
    <property type="match status" value="1"/>
</dbReference>